<proteinExistence type="predicted"/>
<sequence length="99" mass="10324">MKPEAWSQGLVWVAGLVLLLAAGLGVAVGRCIHGDVQRRAPGATRVGYGVGRALLGGTRPIRIVAHYPGSTDMVLGREDGLRLNSSIQEALALVRGLLA</sequence>
<gene>
    <name evidence="2" type="ORF">chiPu_0030798</name>
</gene>
<feature type="non-terminal residue" evidence="2">
    <location>
        <position position="99"/>
    </location>
</feature>
<organism evidence="2 3">
    <name type="scientific">Chiloscyllium punctatum</name>
    <name type="common">Brownbanded bambooshark</name>
    <name type="synonym">Hemiscyllium punctatum</name>
    <dbReference type="NCBI Taxonomy" id="137246"/>
    <lineage>
        <taxon>Eukaryota</taxon>
        <taxon>Metazoa</taxon>
        <taxon>Chordata</taxon>
        <taxon>Craniata</taxon>
        <taxon>Vertebrata</taxon>
        <taxon>Chondrichthyes</taxon>
        <taxon>Elasmobranchii</taxon>
        <taxon>Galeomorphii</taxon>
        <taxon>Galeoidea</taxon>
        <taxon>Orectolobiformes</taxon>
        <taxon>Hemiscylliidae</taxon>
        <taxon>Chiloscyllium</taxon>
    </lineage>
</organism>
<feature type="chain" id="PRO_5019331707" evidence="1">
    <location>
        <begin position="28"/>
        <end position="99"/>
    </location>
</feature>
<keyword evidence="3" id="KW-1185">Reference proteome</keyword>
<evidence type="ECO:0000313" key="2">
    <source>
        <dbReference type="EMBL" id="GCC46817.1"/>
    </source>
</evidence>
<evidence type="ECO:0000313" key="3">
    <source>
        <dbReference type="Proteomes" id="UP000287033"/>
    </source>
</evidence>
<dbReference type="AlphaFoldDB" id="A0A401TVZ0"/>
<evidence type="ECO:0000256" key="1">
    <source>
        <dbReference type="SAM" id="SignalP"/>
    </source>
</evidence>
<accession>A0A401TVZ0</accession>
<keyword evidence="1" id="KW-0732">Signal</keyword>
<dbReference type="EMBL" id="BEZZ01193297">
    <property type="protein sequence ID" value="GCC46817.1"/>
    <property type="molecule type" value="Genomic_DNA"/>
</dbReference>
<protein>
    <submittedName>
        <fullName evidence="2">Uncharacterized protein</fullName>
    </submittedName>
</protein>
<feature type="signal peptide" evidence="1">
    <location>
        <begin position="1"/>
        <end position="27"/>
    </location>
</feature>
<comment type="caution">
    <text evidence="2">The sequence shown here is derived from an EMBL/GenBank/DDBJ whole genome shotgun (WGS) entry which is preliminary data.</text>
</comment>
<reference evidence="2 3" key="1">
    <citation type="journal article" date="2018" name="Nat. Ecol. Evol.">
        <title>Shark genomes provide insights into elasmobranch evolution and the origin of vertebrates.</title>
        <authorList>
            <person name="Hara Y"/>
            <person name="Yamaguchi K"/>
            <person name="Onimaru K"/>
            <person name="Kadota M"/>
            <person name="Koyanagi M"/>
            <person name="Keeley SD"/>
            <person name="Tatsumi K"/>
            <person name="Tanaka K"/>
            <person name="Motone F"/>
            <person name="Kageyama Y"/>
            <person name="Nozu R"/>
            <person name="Adachi N"/>
            <person name="Nishimura O"/>
            <person name="Nakagawa R"/>
            <person name="Tanegashima C"/>
            <person name="Kiyatake I"/>
            <person name="Matsumoto R"/>
            <person name="Murakumo K"/>
            <person name="Nishida K"/>
            <person name="Terakita A"/>
            <person name="Kuratani S"/>
            <person name="Sato K"/>
            <person name="Hyodo S Kuraku.S."/>
        </authorList>
    </citation>
    <scope>NUCLEOTIDE SEQUENCE [LARGE SCALE GENOMIC DNA]</scope>
</reference>
<dbReference type="Proteomes" id="UP000287033">
    <property type="component" value="Unassembled WGS sequence"/>
</dbReference>
<name>A0A401TVZ0_CHIPU</name>